<gene>
    <name evidence="3" type="primary">20217457</name>
    <name evidence="2" type="ORF">HELRODRAFT_92995</name>
</gene>
<dbReference type="GeneID" id="20217457"/>
<dbReference type="OrthoDB" id="79171at2759"/>
<dbReference type="AlphaFoldDB" id="T1G8R0"/>
<protein>
    <recommendedName>
        <fullName evidence="5">Survival motor neuron Tudor domain-containing protein</fullName>
    </recommendedName>
</protein>
<dbReference type="STRING" id="6412.T1G8R0"/>
<dbReference type="EMBL" id="KB096309">
    <property type="protein sequence ID" value="ESO06735.1"/>
    <property type="molecule type" value="Genomic_DNA"/>
</dbReference>
<keyword evidence="4" id="KW-1185">Reference proteome</keyword>
<evidence type="ECO:0000313" key="4">
    <source>
        <dbReference type="Proteomes" id="UP000015101"/>
    </source>
</evidence>
<organism evidence="3 4">
    <name type="scientific">Helobdella robusta</name>
    <name type="common">Californian leech</name>
    <dbReference type="NCBI Taxonomy" id="6412"/>
    <lineage>
        <taxon>Eukaryota</taxon>
        <taxon>Metazoa</taxon>
        <taxon>Spiralia</taxon>
        <taxon>Lophotrochozoa</taxon>
        <taxon>Annelida</taxon>
        <taxon>Clitellata</taxon>
        <taxon>Hirudinea</taxon>
        <taxon>Rhynchobdellida</taxon>
        <taxon>Glossiphoniidae</taxon>
        <taxon>Helobdella</taxon>
    </lineage>
</organism>
<dbReference type="InParanoid" id="T1G8R0"/>
<dbReference type="EMBL" id="AMQM01011393">
    <property type="status" value="NOT_ANNOTATED_CDS"/>
    <property type="molecule type" value="Genomic_DNA"/>
</dbReference>
<evidence type="ECO:0000256" key="1">
    <source>
        <dbReference type="SAM" id="MobiDB-lite"/>
    </source>
</evidence>
<dbReference type="KEGG" id="hro:HELRODRAFT_92995"/>
<dbReference type="eggNOG" id="KOG3026">
    <property type="taxonomic scope" value="Eukaryota"/>
</dbReference>
<reference evidence="2 4" key="2">
    <citation type="journal article" date="2013" name="Nature">
        <title>Insights into bilaterian evolution from three spiralian genomes.</title>
        <authorList>
            <person name="Simakov O."/>
            <person name="Marletaz F."/>
            <person name="Cho S.J."/>
            <person name="Edsinger-Gonzales E."/>
            <person name="Havlak P."/>
            <person name="Hellsten U."/>
            <person name="Kuo D.H."/>
            <person name="Larsson T."/>
            <person name="Lv J."/>
            <person name="Arendt D."/>
            <person name="Savage R."/>
            <person name="Osoegawa K."/>
            <person name="de Jong P."/>
            <person name="Grimwood J."/>
            <person name="Chapman J.A."/>
            <person name="Shapiro H."/>
            <person name="Aerts A."/>
            <person name="Otillar R.P."/>
            <person name="Terry A.Y."/>
            <person name="Boore J.L."/>
            <person name="Grigoriev I.V."/>
            <person name="Lindberg D.R."/>
            <person name="Seaver E.C."/>
            <person name="Weisblat D.A."/>
            <person name="Putnam N.H."/>
            <person name="Rokhsar D.S."/>
        </authorList>
    </citation>
    <scope>NUCLEOTIDE SEQUENCE</scope>
</reference>
<proteinExistence type="predicted"/>
<accession>T1G8R0</accession>
<sequence length="93" mass="10799">RKDISLAQREYKKKKSQKKAQRLKQQEDERELDKHKWEQFNAKIFSKTNKGKVKKSIFASPDTPIGRVGVGTCGVSGKPMTRFFHGEKYNKKS</sequence>
<dbReference type="OMA" id="AHEEDKQ"/>
<evidence type="ECO:0000313" key="3">
    <source>
        <dbReference type="EnsemblMetazoa" id="HelroP92995"/>
    </source>
</evidence>
<dbReference type="HOGENOM" id="CLU_2405653_0_0_1"/>
<name>T1G8R0_HELRO</name>
<reference evidence="3" key="3">
    <citation type="submission" date="2015-06" db="UniProtKB">
        <authorList>
            <consortium name="EnsemblMetazoa"/>
        </authorList>
    </citation>
    <scope>IDENTIFICATION</scope>
</reference>
<reference evidence="4" key="1">
    <citation type="submission" date="2012-12" db="EMBL/GenBank/DDBJ databases">
        <authorList>
            <person name="Hellsten U."/>
            <person name="Grimwood J."/>
            <person name="Chapman J.A."/>
            <person name="Shapiro H."/>
            <person name="Aerts A."/>
            <person name="Otillar R.P."/>
            <person name="Terry A.Y."/>
            <person name="Boore J.L."/>
            <person name="Simakov O."/>
            <person name="Marletaz F."/>
            <person name="Cho S.-J."/>
            <person name="Edsinger-Gonzales E."/>
            <person name="Havlak P."/>
            <person name="Kuo D.-H."/>
            <person name="Larsson T."/>
            <person name="Lv J."/>
            <person name="Arendt D."/>
            <person name="Savage R."/>
            <person name="Osoegawa K."/>
            <person name="de Jong P."/>
            <person name="Lindberg D.R."/>
            <person name="Seaver E.C."/>
            <person name="Weisblat D.A."/>
            <person name="Putnam N.H."/>
            <person name="Grigoriev I.V."/>
            <person name="Rokhsar D.S."/>
        </authorList>
    </citation>
    <scope>NUCLEOTIDE SEQUENCE</scope>
</reference>
<dbReference type="EnsemblMetazoa" id="HelroT92995">
    <property type="protein sequence ID" value="HelroP92995"/>
    <property type="gene ID" value="HelroG92995"/>
</dbReference>
<feature type="region of interest" description="Disordered" evidence="1">
    <location>
        <begin position="1"/>
        <end position="32"/>
    </location>
</feature>
<dbReference type="Proteomes" id="UP000015101">
    <property type="component" value="Unassembled WGS sequence"/>
</dbReference>
<evidence type="ECO:0008006" key="5">
    <source>
        <dbReference type="Google" id="ProtNLM"/>
    </source>
</evidence>
<dbReference type="CTD" id="20217457"/>
<feature type="compositionally biased region" description="Basic residues" evidence="1">
    <location>
        <begin position="11"/>
        <end position="22"/>
    </location>
</feature>
<dbReference type="RefSeq" id="XP_009015167.1">
    <property type="nucleotide sequence ID" value="XM_009016919.1"/>
</dbReference>
<evidence type="ECO:0000313" key="2">
    <source>
        <dbReference type="EMBL" id="ESO06735.1"/>
    </source>
</evidence>